<evidence type="ECO:0000256" key="1">
    <source>
        <dbReference type="ARBA" id="ARBA00004477"/>
    </source>
</evidence>
<dbReference type="Pfam" id="PF04116">
    <property type="entry name" value="FA_hydroxylase"/>
    <property type="match status" value="1"/>
</dbReference>
<keyword evidence="13" id="KW-0560">Oxidoreductase</keyword>
<evidence type="ECO:0000256" key="4">
    <source>
        <dbReference type="ARBA" id="ARBA00022692"/>
    </source>
</evidence>
<comment type="catalytic activity">
    <reaction evidence="10">
        <text>a long-chain fatty aldehyde + 2 NADPH + O2 + H(+) = a long-chain alkane + formate + 2 NADP(+) + H2O</text>
        <dbReference type="Rhea" id="RHEA:21440"/>
        <dbReference type="ChEBI" id="CHEBI:15377"/>
        <dbReference type="ChEBI" id="CHEBI:15378"/>
        <dbReference type="ChEBI" id="CHEBI:15379"/>
        <dbReference type="ChEBI" id="CHEBI:15740"/>
        <dbReference type="ChEBI" id="CHEBI:17176"/>
        <dbReference type="ChEBI" id="CHEBI:57783"/>
        <dbReference type="ChEBI" id="CHEBI:58349"/>
        <dbReference type="ChEBI" id="CHEBI:83563"/>
        <dbReference type="EC" id="4.1.99.5"/>
    </reaction>
</comment>
<evidence type="ECO:0000256" key="6">
    <source>
        <dbReference type="ARBA" id="ARBA00022857"/>
    </source>
</evidence>
<evidence type="ECO:0000256" key="3">
    <source>
        <dbReference type="ARBA" id="ARBA00013146"/>
    </source>
</evidence>
<keyword evidence="7 11" id="KW-1133">Transmembrane helix</keyword>
<feature type="transmembrane region" description="Helical" evidence="11">
    <location>
        <begin position="12"/>
        <end position="32"/>
    </location>
</feature>
<sequence length="257" mass="29923">MVFWEGHVSDELVGTIAPIALYWLYGGAYMLMPPLKQYRLHTKREEDEKNIVDIPTVVKGVLFQQLLQAVTVQLLFLVTSGSKQSEPIRQPPFFLQLLQILIAMFVMDTWQYFVHRYLHTNTYLYRHIHSYHHCLVVPCAIGALYNHPLEGLLVDTLGGAISFLVSGMTARTSVYFFCLSVMKTVDDHCGLWLPGKNIFHIFFENNCAYHDIHHSLRGLKYNYAQPFFSFWDKIMGTYVPYKLMREDGGLMDWNRCR</sequence>
<comment type="caution">
    <text evidence="13">The sequence shown here is derived from an EMBL/GenBank/DDBJ whole genome shotgun (WGS) entry which is preliminary data.</text>
</comment>
<accession>A0A833VZ23</accession>
<evidence type="ECO:0000256" key="5">
    <source>
        <dbReference type="ARBA" id="ARBA00022824"/>
    </source>
</evidence>
<evidence type="ECO:0000313" key="13">
    <source>
        <dbReference type="EMBL" id="KAF3338069.1"/>
    </source>
</evidence>
<dbReference type="GO" id="GO:0071771">
    <property type="term" value="F:aldehyde oxygenase (deformylating) activity"/>
    <property type="evidence" value="ECO:0007669"/>
    <property type="project" value="UniProtKB-EC"/>
</dbReference>
<comment type="similarity">
    <text evidence="2">Belongs to the sterol desaturase family.</text>
</comment>
<evidence type="ECO:0000256" key="7">
    <source>
        <dbReference type="ARBA" id="ARBA00022989"/>
    </source>
</evidence>
<keyword evidence="13" id="KW-0503">Monooxygenase</keyword>
<evidence type="ECO:0000256" key="10">
    <source>
        <dbReference type="ARBA" id="ARBA00047909"/>
    </source>
</evidence>
<keyword evidence="5" id="KW-0256">Endoplasmic reticulum</keyword>
<evidence type="ECO:0000256" key="11">
    <source>
        <dbReference type="SAM" id="Phobius"/>
    </source>
</evidence>
<dbReference type="GO" id="GO:0005789">
    <property type="term" value="C:endoplasmic reticulum membrane"/>
    <property type="evidence" value="ECO:0007669"/>
    <property type="project" value="UniProtKB-SubCell"/>
</dbReference>
<gene>
    <name evidence="13" type="ORF">FCM35_KLT18656</name>
</gene>
<proteinExistence type="inferred from homology"/>
<evidence type="ECO:0000256" key="9">
    <source>
        <dbReference type="ARBA" id="ARBA00023239"/>
    </source>
</evidence>
<name>A0A833VZ23_9POAL</name>
<feature type="transmembrane region" description="Helical" evidence="11">
    <location>
        <begin position="93"/>
        <end position="113"/>
    </location>
</feature>
<comment type="subcellular location">
    <subcellularLocation>
        <location evidence="1">Endoplasmic reticulum membrane</location>
        <topology evidence="1">Multi-pass membrane protein</topology>
    </subcellularLocation>
</comment>
<evidence type="ECO:0000313" key="14">
    <source>
        <dbReference type="Proteomes" id="UP000623129"/>
    </source>
</evidence>
<dbReference type="EMBL" id="SWLB01000006">
    <property type="protein sequence ID" value="KAF3338069.1"/>
    <property type="molecule type" value="Genomic_DNA"/>
</dbReference>
<evidence type="ECO:0000256" key="2">
    <source>
        <dbReference type="ARBA" id="ARBA00009324"/>
    </source>
</evidence>
<organism evidence="13 14">
    <name type="scientific">Carex littledalei</name>
    <dbReference type="NCBI Taxonomy" id="544730"/>
    <lineage>
        <taxon>Eukaryota</taxon>
        <taxon>Viridiplantae</taxon>
        <taxon>Streptophyta</taxon>
        <taxon>Embryophyta</taxon>
        <taxon>Tracheophyta</taxon>
        <taxon>Spermatophyta</taxon>
        <taxon>Magnoliopsida</taxon>
        <taxon>Liliopsida</taxon>
        <taxon>Poales</taxon>
        <taxon>Cyperaceae</taxon>
        <taxon>Cyperoideae</taxon>
        <taxon>Cariceae</taxon>
        <taxon>Carex</taxon>
        <taxon>Carex subgen. Euthyceras</taxon>
    </lineage>
</organism>
<evidence type="ECO:0000259" key="12">
    <source>
        <dbReference type="Pfam" id="PF04116"/>
    </source>
</evidence>
<keyword evidence="4 11" id="KW-0812">Transmembrane</keyword>
<dbReference type="PANTHER" id="PTHR11863">
    <property type="entry name" value="STEROL DESATURASE"/>
    <property type="match status" value="1"/>
</dbReference>
<dbReference type="GO" id="GO:0008610">
    <property type="term" value="P:lipid biosynthetic process"/>
    <property type="evidence" value="ECO:0007669"/>
    <property type="project" value="InterPro"/>
</dbReference>
<dbReference type="GO" id="GO:0005506">
    <property type="term" value="F:iron ion binding"/>
    <property type="evidence" value="ECO:0007669"/>
    <property type="project" value="InterPro"/>
</dbReference>
<keyword evidence="9" id="KW-0456">Lyase</keyword>
<reference evidence="13" key="1">
    <citation type="submission" date="2020-01" db="EMBL/GenBank/DDBJ databases">
        <title>Genome sequence of Kobresia littledalei, the first chromosome-level genome in the family Cyperaceae.</title>
        <authorList>
            <person name="Qu G."/>
        </authorList>
    </citation>
    <scope>NUCLEOTIDE SEQUENCE</scope>
    <source>
        <strain evidence="13">C.B.Clarke</strain>
        <tissue evidence="13">Leaf</tissue>
    </source>
</reference>
<dbReference type="InterPro" id="IPR050307">
    <property type="entry name" value="Sterol_Desaturase_Related"/>
</dbReference>
<dbReference type="GO" id="GO:0004497">
    <property type="term" value="F:monooxygenase activity"/>
    <property type="evidence" value="ECO:0007669"/>
    <property type="project" value="UniProtKB-KW"/>
</dbReference>
<keyword evidence="6" id="KW-0521">NADP</keyword>
<feature type="domain" description="Fatty acid hydroxylase" evidence="12">
    <location>
        <begin position="101"/>
        <end position="237"/>
    </location>
</feature>
<dbReference type="Proteomes" id="UP000623129">
    <property type="component" value="Unassembled WGS sequence"/>
</dbReference>
<keyword evidence="8 11" id="KW-0472">Membrane</keyword>
<protein>
    <recommendedName>
        <fullName evidence="3">aldehyde oxygenase (deformylating)</fullName>
        <ecNumber evidence="3">4.1.99.5</ecNumber>
    </recommendedName>
</protein>
<keyword evidence="14" id="KW-1185">Reference proteome</keyword>
<dbReference type="AlphaFoldDB" id="A0A833VZ23"/>
<dbReference type="EC" id="4.1.99.5" evidence="3"/>
<dbReference type="OrthoDB" id="408954at2759"/>
<dbReference type="InterPro" id="IPR006694">
    <property type="entry name" value="Fatty_acid_hydroxylase"/>
</dbReference>
<evidence type="ECO:0000256" key="8">
    <source>
        <dbReference type="ARBA" id="ARBA00023136"/>
    </source>
</evidence>